<dbReference type="Pfam" id="PF10609">
    <property type="entry name" value="ParA"/>
    <property type="match status" value="1"/>
</dbReference>
<evidence type="ECO:0000313" key="4">
    <source>
        <dbReference type="EMBL" id="GAA2567249.1"/>
    </source>
</evidence>
<evidence type="ECO:0000256" key="2">
    <source>
        <dbReference type="ARBA" id="ARBA00022840"/>
    </source>
</evidence>
<accession>A0ABP6BGD3</accession>
<sequence length="425" mass="43954">MISRVVLVLAQPAALALREQLLLDGAREVAIYPPDRFTATVAVGQGPDAGLSALLATADTLVLAARVDQLTAHTVALADARGVRVLPLGDDAAAGRLAAAFGLASPVPATGSARDVAAALATASASAVARPAVAGPRLIAVWGSHGAPGRSTIAVGLAAELARGGRHVALVDADAHAPSLAMALGLPDEGPGFAVACRQAELDALDEIELQRISVPLGGADVDVLTGINRPSRWPELSDKRVRAALAACAGWAEHTVVDVAASLERDEEIVSDVIAGPRRNAATLATLETADHVVAVLAADPVSVARFLRSVGELRAVIGTTPLTVVVNRLRRGGVGIDARGQLRRTLERYADIRDMWFVPEDCRAADAAMLAARPAAEVAGRSAMVSAIRRIVGEALLPPVPVTATRRERRGRRSPHERLVASA</sequence>
<keyword evidence="2" id="KW-0067">ATP-binding</keyword>
<evidence type="ECO:0000256" key="1">
    <source>
        <dbReference type="ARBA" id="ARBA00022741"/>
    </source>
</evidence>
<dbReference type="PANTHER" id="PTHR43384:SF6">
    <property type="entry name" value="SEPTUM SITE-DETERMINING PROTEIN MIND HOMOLOG, CHLOROPLASTIC"/>
    <property type="match status" value="1"/>
</dbReference>
<dbReference type="InterPro" id="IPR027417">
    <property type="entry name" value="P-loop_NTPase"/>
</dbReference>
<dbReference type="InterPro" id="IPR033756">
    <property type="entry name" value="YlxH/NBP35"/>
</dbReference>
<dbReference type="PANTHER" id="PTHR43384">
    <property type="entry name" value="SEPTUM SITE-DETERMINING PROTEIN MIND HOMOLOG, CHLOROPLASTIC-RELATED"/>
    <property type="match status" value="1"/>
</dbReference>
<keyword evidence="5" id="KW-1185">Reference proteome</keyword>
<protein>
    <recommendedName>
        <fullName evidence="6">CobQ/CobB/MinD/ParA nucleotide binding domain-containing protein</fullName>
    </recommendedName>
</protein>
<gene>
    <name evidence="4" type="ORF">GCM10009862_02420</name>
</gene>
<feature type="region of interest" description="Disordered" evidence="3">
    <location>
        <begin position="405"/>
        <end position="425"/>
    </location>
</feature>
<proteinExistence type="predicted"/>
<comment type="caution">
    <text evidence="4">The sequence shown here is derived from an EMBL/GenBank/DDBJ whole genome shotgun (WGS) entry which is preliminary data.</text>
</comment>
<organism evidence="4 5">
    <name type="scientific">Microbacterium binotii</name>
    <dbReference type="NCBI Taxonomy" id="462710"/>
    <lineage>
        <taxon>Bacteria</taxon>
        <taxon>Bacillati</taxon>
        <taxon>Actinomycetota</taxon>
        <taxon>Actinomycetes</taxon>
        <taxon>Micrococcales</taxon>
        <taxon>Microbacteriaceae</taxon>
        <taxon>Microbacterium</taxon>
    </lineage>
</organism>
<dbReference type="SUPFAM" id="SSF52540">
    <property type="entry name" value="P-loop containing nucleoside triphosphate hydrolases"/>
    <property type="match status" value="1"/>
</dbReference>
<dbReference type="RefSeq" id="WP_344226103.1">
    <property type="nucleotide sequence ID" value="NZ_BAAARI010000002.1"/>
</dbReference>
<dbReference type="Proteomes" id="UP001500274">
    <property type="component" value="Unassembled WGS sequence"/>
</dbReference>
<dbReference type="EMBL" id="BAAARI010000002">
    <property type="protein sequence ID" value="GAA2567249.1"/>
    <property type="molecule type" value="Genomic_DNA"/>
</dbReference>
<evidence type="ECO:0000256" key="3">
    <source>
        <dbReference type="SAM" id="MobiDB-lite"/>
    </source>
</evidence>
<keyword evidence="1" id="KW-0547">Nucleotide-binding</keyword>
<evidence type="ECO:0000313" key="5">
    <source>
        <dbReference type="Proteomes" id="UP001500274"/>
    </source>
</evidence>
<dbReference type="InterPro" id="IPR050625">
    <property type="entry name" value="ParA/MinD_ATPase"/>
</dbReference>
<reference evidence="5" key="1">
    <citation type="journal article" date="2019" name="Int. J. Syst. Evol. Microbiol.">
        <title>The Global Catalogue of Microorganisms (GCM) 10K type strain sequencing project: providing services to taxonomists for standard genome sequencing and annotation.</title>
        <authorList>
            <consortium name="The Broad Institute Genomics Platform"/>
            <consortium name="The Broad Institute Genome Sequencing Center for Infectious Disease"/>
            <person name="Wu L."/>
            <person name="Ma J."/>
        </authorList>
    </citation>
    <scope>NUCLEOTIDE SEQUENCE [LARGE SCALE GENOMIC DNA]</scope>
    <source>
        <strain evidence="5">JCM 16365</strain>
    </source>
</reference>
<evidence type="ECO:0008006" key="6">
    <source>
        <dbReference type="Google" id="ProtNLM"/>
    </source>
</evidence>
<name>A0ABP6BGD3_9MICO</name>
<feature type="compositionally biased region" description="Basic and acidic residues" evidence="3">
    <location>
        <begin position="416"/>
        <end position="425"/>
    </location>
</feature>
<dbReference type="Gene3D" id="3.40.50.300">
    <property type="entry name" value="P-loop containing nucleotide triphosphate hydrolases"/>
    <property type="match status" value="1"/>
</dbReference>